<dbReference type="EMBL" id="LUKF01000012">
    <property type="protein sequence ID" value="KYG64516.1"/>
    <property type="molecule type" value="Genomic_DNA"/>
</dbReference>
<organism evidence="1 2">
    <name type="scientific">Bdellovibrio bacteriovorus</name>
    <dbReference type="NCBI Taxonomy" id="959"/>
    <lineage>
        <taxon>Bacteria</taxon>
        <taxon>Pseudomonadati</taxon>
        <taxon>Bdellovibrionota</taxon>
        <taxon>Bdellovibrionia</taxon>
        <taxon>Bdellovibrionales</taxon>
        <taxon>Pseudobdellovibrionaceae</taxon>
        <taxon>Bdellovibrio</taxon>
    </lineage>
</organism>
<protein>
    <recommendedName>
        <fullName evidence="3">Hemerythrin-like domain-containing protein</fullName>
    </recommendedName>
</protein>
<name>A0A150WKT8_BDEBC</name>
<proteinExistence type="predicted"/>
<comment type="caution">
    <text evidence="1">The sequence shown here is derived from an EMBL/GenBank/DDBJ whole genome shotgun (WGS) entry which is preliminary data.</text>
</comment>
<dbReference type="OrthoDB" id="5293376at2"/>
<dbReference type="Proteomes" id="UP000075391">
    <property type="component" value="Unassembled WGS sequence"/>
</dbReference>
<reference evidence="1 2" key="1">
    <citation type="submission" date="2016-03" db="EMBL/GenBank/DDBJ databases">
        <authorList>
            <person name="Ploux O."/>
        </authorList>
    </citation>
    <scope>NUCLEOTIDE SEQUENCE [LARGE SCALE GENOMIC DNA]</scope>
    <source>
        <strain evidence="1 2">BER2</strain>
    </source>
</reference>
<dbReference type="Gene3D" id="1.20.120.520">
    <property type="entry name" value="nmb1532 protein domain like"/>
    <property type="match status" value="1"/>
</dbReference>
<evidence type="ECO:0008006" key="3">
    <source>
        <dbReference type="Google" id="ProtNLM"/>
    </source>
</evidence>
<evidence type="ECO:0000313" key="2">
    <source>
        <dbReference type="Proteomes" id="UP000075391"/>
    </source>
</evidence>
<dbReference type="AlphaFoldDB" id="A0A150WKT8"/>
<accession>A0A150WKT8</accession>
<gene>
    <name evidence="1" type="ORF">AZI85_03620</name>
</gene>
<evidence type="ECO:0000313" key="1">
    <source>
        <dbReference type="EMBL" id="KYG64516.1"/>
    </source>
</evidence>
<sequence>MISEDKDIFDIIKLVEEIHHPLEEQALFPLIADHPLLQEGGPLCTFFRGMELDLNPKSVAEELLKRAYAQGLPRPHAYPQFTWLNEHNPLSMPMGEHVLSDELAQALLFLKDQSNEKLYKDFFVSLKNEYIRLLKLHIAKEDGCLFVLCEKLLS</sequence>